<protein>
    <submittedName>
        <fullName evidence="2">Uncharacterized protein</fullName>
    </submittedName>
</protein>
<proteinExistence type="predicted"/>
<keyword evidence="3" id="KW-1185">Reference proteome</keyword>
<evidence type="ECO:0000256" key="1">
    <source>
        <dbReference type="SAM" id="MobiDB-lite"/>
    </source>
</evidence>
<evidence type="ECO:0000313" key="3">
    <source>
        <dbReference type="Proteomes" id="UP000294003"/>
    </source>
</evidence>
<name>A0ABY0H2Q0_9PEZI</name>
<feature type="compositionally biased region" description="Basic and acidic residues" evidence="1">
    <location>
        <begin position="285"/>
        <end position="306"/>
    </location>
</feature>
<dbReference type="Proteomes" id="UP000294003">
    <property type="component" value="Unassembled WGS sequence"/>
</dbReference>
<feature type="region of interest" description="Disordered" evidence="1">
    <location>
        <begin position="270"/>
        <end position="312"/>
    </location>
</feature>
<gene>
    <name evidence="2" type="ORF">DL762_006196</name>
</gene>
<feature type="region of interest" description="Disordered" evidence="1">
    <location>
        <begin position="1"/>
        <end position="45"/>
    </location>
</feature>
<sequence length="312" mass="34974">MANPTSPTGSVTQKSCETGHNAITPPESYSELPLTPPGTDDRRPTLDFNVEQAVAVFESCRDQPHSVGPAPRIELRPHQYQRLVRELECNTSLEYINATVRFDYDPDIKVLDIRMPTPVHELVSTSLADEINEQLRCIAKQGGRAGEFAAQIVNAGSSRILLAEIVKDNTPLQRQPDAQFQNENAVYPGLVVEISYSQDGKDLDKLAWQYIQGSNGNIKAVIGIDISYGAKASTVSIWRPCYYREEGDKLDTLDVRREVKDESNRILKKRKRPFSSADEIDSEDEARFRRDEDKVMEKASAEDKDFQSGGKL</sequence>
<reference evidence="2 3" key="1">
    <citation type="submission" date="2018-06" db="EMBL/GenBank/DDBJ databases">
        <title>Complete Genomes of Monosporascus.</title>
        <authorList>
            <person name="Robinson A.J."/>
            <person name="Natvig D.O."/>
        </authorList>
    </citation>
    <scope>NUCLEOTIDE SEQUENCE [LARGE SCALE GENOMIC DNA]</scope>
    <source>
        <strain evidence="2 3">CBS 609.92</strain>
    </source>
</reference>
<feature type="compositionally biased region" description="Polar residues" evidence="1">
    <location>
        <begin position="1"/>
        <end position="18"/>
    </location>
</feature>
<dbReference type="EMBL" id="QJNS01000192">
    <property type="protein sequence ID" value="RYO83287.1"/>
    <property type="molecule type" value="Genomic_DNA"/>
</dbReference>
<accession>A0ABY0H2Q0</accession>
<organism evidence="2 3">
    <name type="scientific">Monosporascus cannonballus</name>
    <dbReference type="NCBI Taxonomy" id="155416"/>
    <lineage>
        <taxon>Eukaryota</taxon>
        <taxon>Fungi</taxon>
        <taxon>Dikarya</taxon>
        <taxon>Ascomycota</taxon>
        <taxon>Pezizomycotina</taxon>
        <taxon>Sordariomycetes</taxon>
        <taxon>Xylariomycetidae</taxon>
        <taxon>Xylariales</taxon>
        <taxon>Xylariales incertae sedis</taxon>
        <taxon>Monosporascus</taxon>
    </lineage>
</organism>
<evidence type="ECO:0000313" key="2">
    <source>
        <dbReference type="EMBL" id="RYO83287.1"/>
    </source>
</evidence>
<comment type="caution">
    <text evidence="2">The sequence shown here is derived from an EMBL/GenBank/DDBJ whole genome shotgun (WGS) entry which is preliminary data.</text>
</comment>